<dbReference type="STRING" id="1194090.SAMN05443144_10133"/>
<dbReference type="Proteomes" id="UP000184041">
    <property type="component" value="Unassembled WGS sequence"/>
</dbReference>
<dbReference type="EMBL" id="FQUS01000001">
    <property type="protein sequence ID" value="SHE31418.1"/>
    <property type="molecule type" value="Genomic_DNA"/>
</dbReference>
<organism evidence="1 2">
    <name type="scientific">Fodinibius roseus</name>
    <dbReference type="NCBI Taxonomy" id="1194090"/>
    <lineage>
        <taxon>Bacteria</taxon>
        <taxon>Pseudomonadati</taxon>
        <taxon>Balneolota</taxon>
        <taxon>Balneolia</taxon>
        <taxon>Balneolales</taxon>
        <taxon>Balneolaceae</taxon>
        <taxon>Fodinibius</taxon>
    </lineage>
</organism>
<reference evidence="1 2" key="1">
    <citation type="submission" date="2016-11" db="EMBL/GenBank/DDBJ databases">
        <authorList>
            <person name="Jaros S."/>
            <person name="Januszkiewicz K."/>
            <person name="Wedrychowicz H."/>
        </authorList>
    </citation>
    <scope>NUCLEOTIDE SEQUENCE [LARGE SCALE GENOMIC DNA]</scope>
    <source>
        <strain evidence="1 2">DSM 21986</strain>
    </source>
</reference>
<dbReference type="SUPFAM" id="SSF53448">
    <property type="entry name" value="Nucleotide-diphospho-sugar transferases"/>
    <property type="match status" value="1"/>
</dbReference>
<keyword evidence="2" id="KW-1185">Reference proteome</keyword>
<dbReference type="InterPro" id="IPR029044">
    <property type="entry name" value="Nucleotide-diphossugar_trans"/>
</dbReference>
<evidence type="ECO:0000313" key="2">
    <source>
        <dbReference type="Proteomes" id="UP000184041"/>
    </source>
</evidence>
<sequence>MGIPTRSRGALLARCVLSYLENFQQHHRNCVFYIVDDSDEETSQNGRAVAKILQHHQIENLWVDRSYRLKFAGAIAKNSAVPESVTQFALLGDARCGIRTGAARNTLLLLAAGKRSVQVDDDTICRITPSPGRKPGMVLSSENCNQYWYYNSPDKAFKYPQYEDIDFLSLHESLLGTHPGTLIEEQPKVNIDRLEGRLLEALNDRETRTVVTYLGGLGDSGMFRHWQRLCAQGDSFRRLIEEASAYQNNVRTRQLFRGPAQLTIGDGPFCMAMNIGMDTRQLLPPFMPVQRRQDGVFGLLLRLCFKRTCRGYVPYAILHDPPTRSARIGLSHALSTGPLRTNDILEAVLYSHNRWPMNQNSSYNLRITGDYLLDLSRLPPKRFKGQLRKICLQLIRRQINYFERCIYNRIDVPQYWQRDARRVVSNFQKLMLQENIGLPSDLMGNASERLTLFQQLIGKFGQLLIHWPKIWETAIHLRHEQDWGTITTQRKGAMDVKEWDRLSNDLLNQAKDHIGAAKKAQKIKRKGASIVAPFFLLRQKVNKNEQIRGMMATYPARKKQLLHSIDSIIDQVQDLFIYMNDYNFEEYEKLRKNLPDKCVLLWDREEAGNLMDSGKFYMCSKLTGYHLTLDDDLIYPPNFISRIVRNHKKLSNDNTSPLALGIHGRKISNYPMHSYFKDTEIYHFQRGLKSHTKVDILGTGGVLFHRDDLDMSMERCKSHGMADIWFSISCLKQGLDRYVIAHPDNWVRQQPVEKSLYQKHLGNDQQHTEILNSFDWDSETHAERDTNSSH</sequence>
<evidence type="ECO:0000313" key="1">
    <source>
        <dbReference type="EMBL" id="SHE31418.1"/>
    </source>
</evidence>
<protein>
    <submittedName>
        <fullName evidence="1">Uncharacterized protein</fullName>
    </submittedName>
</protein>
<dbReference type="AlphaFoldDB" id="A0A1M4SGY3"/>
<proteinExistence type="predicted"/>
<accession>A0A1M4SGY3</accession>
<name>A0A1M4SGY3_9BACT</name>
<gene>
    <name evidence="1" type="ORF">SAMN05443144_10133</name>
</gene>